<dbReference type="Pfam" id="PF09783">
    <property type="entry name" value="Vac_ImportDeg"/>
    <property type="match status" value="1"/>
</dbReference>
<dbReference type="GO" id="GO:0045721">
    <property type="term" value="P:negative regulation of gluconeogenesis"/>
    <property type="evidence" value="ECO:0007669"/>
    <property type="project" value="TreeGrafter"/>
</dbReference>
<dbReference type="GO" id="GO:0007039">
    <property type="term" value="P:protein catabolic process in the vacuole"/>
    <property type="evidence" value="ECO:0007669"/>
    <property type="project" value="TreeGrafter"/>
</dbReference>
<dbReference type="OrthoDB" id="62at2759"/>
<dbReference type="GO" id="GO:0043161">
    <property type="term" value="P:proteasome-mediated ubiquitin-dependent protein catabolic process"/>
    <property type="evidence" value="ECO:0007669"/>
    <property type="project" value="TreeGrafter"/>
</dbReference>
<proteinExistence type="inferred from homology"/>
<keyword evidence="3" id="KW-1185">Reference proteome</keyword>
<gene>
    <name evidence="2" type="ORF">MSYG_2851</name>
</gene>
<evidence type="ECO:0000256" key="1">
    <source>
        <dbReference type="ARBA" id="ARBA00061469"/>
    </source>
</evidence>
<evidence type="ECO:0000313" key="3">
    <source>
        <dbReference type="Proteomes" id="UP000186303"/>
    </source>
</evidence>
<reference evidence="3" key="1">
    <citation type="journal article" date="2017" name="Nucleic Acids Res.">
        <title>Proteogenomics produces comprehensive and highly accurate protein-coding gene annotation in a complete genome assembly of Malassezia sympodialis.</title>
        <authorList>
            <person name="Zhu Y."/>
            <person name="Engstroem P.G."/>
            <person name="Tellgren-Roth C."/>
            <person name="Baudo C.D."/>
            <person name="Kennell J.C."/>
            <person name="Sun S."/>
            <person name="Billmyre R.B."/>
            <person name="Schroeder M.S."/>
            <person name="Andersson A."/>
            <person name="Holm T."/>
            <person name="Sigurgeirsson B."/>
            <person name="Wu G."/>
            <person name="Sankaranarayanan S.R."/>
            <person name="Siddharthan R."/>
            <person name="Sanyal K."/>
            <person name="Lundeberg J."/>
            <person name="Nystedt B."/>
            <person name="Boekhout T."/>
            <person name="Dawson T.L. Jr."/>
            <person name="Heitman J."/>
            <person name="Scheynius A."/>
            <person name="Lehtioe J."/>
        </authorList>
    </citation>
    <scope>NUCLEOTIDE SEQUENCE [LARGE SCALE GENOMIC DNA]</scope>
    <source>
        <strain evidence="3">ATCC 42132</strain>
    </source>
</reference>
<evidence type="ECO:0000313" key="2">
    <source>
        <dbReference type="EMBL" id="SHO78504.1"/>
    </source>
</evidence>
<dbReference type="STRING" id="1230383.A0A1M8A8I9"/>
<dbReference type="InterPro" id="IPR018618">
    <property type="entry name" value="GID4/10-like"/>
</dbReference>
<dbReference type="OMA" id="NILGFYY"/>
<dbReference type="GO" id="GO:0005773">
    <property type="term" value="C:vacuole"/>
    <property type="evidence" value="ECO:0007669"/>
    <property type="project" value="GOC"/>
</dbReference>
<name>A0A1M8A8I9_MALS4</name>
<sequence length="239" mass="27586">MYHIEAQRPDLPYDSPLTHYKPATLGCLRPGALFCGTQSNRQHTYDVRIEFTNVDLEASTMGGFLKICGLTSEYPEITTYFDGEIIGPHYKFATDKWDATTHDDLKHWTLFPNFDALYNELGSLRRPFDFKAYPYVFMRWKERFLVPDHHVSHITGASFAGFYYIYLSLDPMLESEVISTPGGRTAPMSEDPVCAKQDMENLAKPIQLRGYYFHESSEPFQKLALYHMPAKVSHTFELQ</sequence>
<protein>
    <submittedName>
        <fullName evidence="2">Similar to S.cerevisiae protein VID24 (GID Complex regulatory subunit)</fullName>
    </submittedName>
</protein>
<dbReference type="VEuPathDB" id="FungiDB:MSYG_2851"/>
<dbReference type="EMBL" id="LT671824">
    <property type="protein sequence ID" value="SHO78504.1"/>
    <property type="molecule type" value="Genomic_DNA"/>
</dbReference>
<dbReference type="GO" id="GO:0006623">
    <property type="term" value="P:protein targeting to vacuole"/>
    <property type="evidence" value="ECO:0007669"/>
    <property type="project" value="TreeGrafter"/>
</dbReference>
<dbReference type="PANTHER" id="PTHR14534">
    <property type="entry name" value="VACUOLAR IMPORT AND DEGRADATION PROTEIN 24"/>
    <property type="match status" value="1"/>
</dbReference>
<dbReference type="PANTHER" id="PTHR14534:SF3">
    <property type="entry name" value="GID COMPLEX SUBUNIT 4 HOMOLOG"/>
    <property type="match status" value="1"/>
</dbReference>
<dbReference type="AlphaFoldDB" id="A0A1M8A8I9"/>
<accession>A0A1M8A8I9</accession>
<comment type="similarity">
    <text evidence="1">Belongs to the GID4/VID24 family.</text>
</comment>
<dbReference type="GO" id="GO:0034657">
    <property type="term" value="C:GID complex"/>
    <property type="evidence" value="ECO:0007669"/>
    <property type="project" value="TreeGrafter"/>
</dbReference>
<dbReference type="Proteomes" id="UP000186303">
    <property type="component" value="Chromosome 4"/>
</dbReference>
<organism evidence="2 3">
    <name type="scientific">Malassezia sympodialis (strain ATCC 42132)</name>
    <name type="common">Atopic eczema-associated yeast</name>
    <dbReference type="NCBI Taxonomy" id="1230383"/>
    <lineage>
        <taxon>Eukaryota</taxon>
        <taxon>Fungi</taxon>
        <taxon>Dikarya</taxon>
        <taxon>Basidiomycota</taxon>
        <taxon>Ustilaginomycotina</taxon>
        <taxon>Malasseziomycetes</taxon>
        <taxon>Malasseziales</taxon>
        <taxon>Malasseziaceae</taxon>
        <taxon>Malassezia</taxon>
    </lineage>
</organism>